<keyword evidence="2" id="KW-1185">Reference proteome</keyword>
<dbReference type="InterPro" id="IPR029063">
    <property type="entry name" value="SAM-dependent_MTases_sf"/>
</dbReference>
<dbReference type="AlphaFoldDB" id="A0A6I6D4F3"/>
<dbReference type="EMBL" id="CP046415">
    <property type="protein sequence ID" value="QGT79157.1"/>
    <property type="molecule type" value="Genomic_DNA"/>
</dbReference>
<dbReference type="Proteomes" id="UP000427716">
    <property type="component" value="Chromosome"/>
</dbReference>
<accession>A0A6I6D4F3</accession>
<dbReference type="SUPFAM" id="SSF53335">
    <property type="entry name" value="S-adenosyl-L-methionine-dependent methyltransferases"/>
    <property type="match status" value="1"/>
</dbReference>
<organism evidence="1 2">
    <name type="scientific">Guyparkeria halophila</name>
    <dbReference type="NCBI Taxonomy" id="47960"/>
    <lineage>
        <taxon>Bacteria</taxon>
        <taxon>Pseudomonadati</taxon>
        <taxon>Pseudomonadota</taxon>
        <taxon>Gammaproteobacteria</taxon>
        <taxon>Chromatiales</taxon>
        <taxon>Thioalkalibacteraceae</taxon>
        <taxon>Guyparkeria</taxon>
    </lineage>
</organism>
<proteinExistence type="predicted"/>
<sequence length="201" mass="22981">MNRPDWDIVTGWIREDARVLDLGCGDGALLRHLIAERSVRGVGMEVDDERVARGVAADLNVIQADLDDGIRDWFEARSFDYVVVSQTIQAIRHPERLLGEMLDIASEGIVTFPNMGYWRNRWQLGVQGMMPTTKALPNPWYNTPNIHLCTLRDFESLCEGLGIEILDRAVVDQNRRSSPLLRALPNWFGEHAIYRIRKRVV</sequence>
<protein>
    <submittedName>
        <fullName evidence="1">Methionine biosynthesis protein MetW</fullName>
    </submittedName>
</protein>
<evidence type="ECO:0000313" key="2">
    <source>
        <dbReference type="Proteomes" id="UP000427716"/>
    </source>
</evidence>
<dbReference type="Gene3D" id="3.40.50.150">
    <property type="entry name" value="Vaccinia Virus protein VP39"/>
    <property type="match status" value="1"/>
</dbReference>
<evidence type="ECO:0000313" key="1">
    <source>
        <dbReference type="EMBL" id="QGT79157.1"/>
    </source>
</evidence>
<reference evidence="1 2" key="1">
    <citation type="submission" date="2019-11" db="EMBL/GenBank/DDBJ databases">
        <authorList>
            <person name="Zhang J."/>
            <person name="Sun C."/>
        </authorList>
    </citation>
    <scope>NUCLEOTIDE SEQUENCE [LARGE SCALE GENOMIC DNA]</scope>
    <source>
        <strain evidence="2">sp2</strain>
    </source>
</reference>
<dbReference type="NCBIfam" id="TIGR02081">
    <property type="entry name" value="metW"/>
    <property type="match status" value="1"/>
</dbReference>
<dbReference type="KEGG" id="ghl:GM160_09810"/>
<name>A0A6I6D4F3_9GAMM</name>
<dbReference type="InterPro" id="IPR010743">
    <property type="entry name" value="Methionine_synth_MetW"/>
</dbReference>
<dbReference type="RefSeq" id="WP_136867776.1">
    <property type="nucleotide sequence ID" value="NZ_CP046415.1"/>
</dbReference>
<dbReference type="CDD" id="cd02440">
    <property type="entry name" value="AdoMet_MTases"/>
    <property type="match status" value="1"/>
</dbReference>
<dbReference type="Pfam" id="PF07021">
    <property type="entry name" value="MetW"/>
    <property type="match status" value="1"/>
</dbReference>
<gene>
    <name evidence="1" type="primary">metW</name>
    <name evidence="1" type="ORF">GM160_09810</name>
</gene>